<gene>
    <name evidence="14" type="primary">ECHDC1</name>
    <name evidence="14" type="ORF">HK099_006589</name>
</gene>
<sequence length="313" mass="34780">MNQNNLKLLQKKFKLYGGLGSVDFNPNFQKSIALVSLNNVESKNALSPKMMAELSEIVDSLENTSHDKNYPLTALILTGNKKTFCSGFDLRMTSSDNKFKGKEFANEMTHLMNDTLRKFSKLSLISIAAIDGWAIGGGAELITACDFRCLSKNAKIKFVHSEMGVTTDYLTIGWGGSGRLISILNQKEALKILVSGKTLTANDCLQNGLADVVSEESSYGSLTDTVSINPVIKKSLDFLNDFIFVDKENSIMRSSSSIKSFKKIISSFSEEKPFIKFNEIERDAFVSLWGENDQLMALERKIKIKNAGENKKY</sequence>
<comment type="catalytic activity">
    <reaction evidence="5">
        <text>(2S)-ethylmalonyl-CoA + H(+) = butanoyl-CoA + CO2</text>
        <dbReference type="Rhea" id="RHEA:32131"/>
        <dbReference type="ChEBI" id="CHEBI:15378"/>
        <dbReference type="ChEBI" id="CHEBI:16526"/>
        <dbReference type="ChEBI" id="CHEBI:57371"/>
        <dbReference type="ChEBI" id="CHEBI:60909"/>
        <dbReference type="EC" id="4.1.1.94"/>
    </reaction>
    <physiologicalReaction direction="left-to-right" evidence="5">
        <dbReference type="Rhea" id="RHEA:32132"/>
    </physiologicalReaction>
</comment>
<evidence type="ECO:0000256" key="3">
    <source>
        <dbReference type="ARBA" id="ARBA00022490"/>
    </source>
</evidence>
<evidence type="ECO:0000256" key="6">
    <source>
        <dbReference type="ARBA" id="ARBA00036541"/>
    </source>
</evidence>
<evidence type="ECO:0000256" key="1">
    <source>
        <dbReference type="ARBA" id="ARBA00004514"/>
    </source>
</evidence>
<comment type="similarity">
    <text evidence="2 13">Belongs to the enoyl-CoA hydratase/isomerase family.</text>
</comment>
<dbReference type="GO" id="GO:0005829">
    <property type="term" value="C:cytosol"/>
    <property type="evidence" value="ECO:0007669"/>
    <property type="project" value="UniProtKB-SubCell"/>
</dbReference>
<evidence type="ECO:0000256" key="10">
    <source>
        <dbReference type="ARBA" id="ARBA00042182"/>
    </source>
</evidence>
<dbReference type="EMBL" id="JADGJW010000058">
    <property type="protein sequence ID" value="KAJ3225555.1"/>
    <property type="molecule type" value="Genomic_DNA"/>
</dbReference>
<dbReference type="Gene3D" id="3.90.226.10">
    <property type="entry name" value="2-enoyl-CoA Hydratase, Chain A, domain 1"/>
    <property type="match status" value="1"/>
</dbReference>
<dbReference type="GO" id="GO:0004492">
    <property type="term" value="F:methyl/ethyl malonyl-CoA decarboxylase activity"/>
    <property type="evidence" value="ECO:0007669"/>
    <property type="project" value="UniProtKB-EC"/>
</dbReference>
<evidence type="ECO:0000256" key="11">
    <source>
        <dbReference type="ARBA" id="ARBA00047446"/>
    </source>
</evidence>
<reference evidence="14" key="1">
    <citation type="submission" date="2020-05" db="EMBL/GenBank/DDBJ databases">
        <title>Phylogenomic resolution of chytrid fungi.</title>
        <authorList>
            <person name="Stajich J.E."/>
            <person name="Amses K."/>
            <person name="Simmons R."/>
            <person name="Seto K."/>
            <person name="Myers J."/>
            <person name="Bonds A."/>
            <person name="Quandt C.A."/>
            <person name="Barry K."/>
            <person name="Liu P."/>
            <person name="Grigoriev I."/>
            <person name="Longcore J.E."/>
            <person name="James T.Y."/>
        </authorList>
    </citation>
    <scope>NUCLEOTIDE SEQUENCE</scope>
    <source>
        <strain evidence="14">JEL0476</strain>
    </source>
</reference>
<comment type="function">
    <text evidence="12">Decarboxylates ethylmalonyl-CoA, a potentially toxic metabolite, to form butyryl-CoA, suggesting it might be involved in metabolite proofreading. Acts preferentially on (S)-ethylmalonyl-CoA but also has some activity on the (R)-isomer. Also has methylmalonyl-CoA decarboxylase activity at lower level.</text>
</comment>
<evidence type="ECO:0000256" key="9">
    <source>
        <dbReference type="ARBA" id="ARBA00042052"/>
    </source>
</evidence>
<proteinExistence type="inferred from homology"/>
<evidence type="ECO:0000256" key="8">
    <source>
        <dbReference type="ARBA" id="ARBA00039903"/>
    </source>
</evidence>
<dbReference type="Pfam" id="PF00378">
    <property type="entry name" value="ECH_1"/>
    <property type="match status" value="1"/>
</dbReference>
<evidence type="ECO:0000256" key="7">
    <source>
        <dbReference type="ARBA" id="ARBA00038883"/>
    </source>
</evidence>
<dbReference type="GO" id="GO:0006635">
    <property type="term" value="P:fatty acid beta-oxidation"/>
    <property type="evidence" value="ECO:0007669"/>
    <property type="project" value="TreeGrafter"/>
</dbReference>
<comment type="catalytic activity">
    <reaction evidence="6">
        <text>(2R)-ethylmalonyl-CoA + H(+) = butanoyl-CoA + CO2</text>
        <dbReference type="Rhea" id="RHEA:59540"/>
        <dbReference type="ChEBI" id="CHEBI:15378"/>
        <dbReference type="ChEBI" id="CHEBI:16526"/>
        <dbReference type="ChEBI" id="CHEBI:57371"/>
        <dbReference type="ChEBI" id="CHEBI:85316"/>
        <dbReference type="EC" id="4.1.1.94"/>
    </reaction>
    <physiologicalReaction direction="left-to-right" evidence="6">
        <dbReference type="Rhea" id="RHEA:59541"/>
    </physiologicalReaction>
</comment>
<evidence type="ECO:0000256" key="4">
    <source>
        <dbReference type="ARBA" id="ARBA00023239"/>
    </source>
</evidence>
<organism evidence="14 15">
    <name type="scientific">Clydaea vesicula</name>
    <dbReference type="NCBI Taxonomy" id="447962"/>
    <lineage>
        <taxon>Eukaryota</taxon>
        <taxon>Fungi</taxon>
        <taxon>Fungi incertae sedis</taxon>
        <taxon>Chytridiomycota</taxon>
        <taxon>Chytridiomycota incertae sedis</taxon>
        <taxon>Chytridiomycetes</taxon>
        <taxon>Lobulomycetales</taxon>
        <taxon>Lobulomycetaceae</taxon>
        <taxon>Clydaea</taxon>
    </lineage>
</organism>
<keyword evidence="4" id="KW-0456">Lyase</keyword>
<dbReference type="InterPro" id="IPR001753">
    <property type="entry name" value="Enoyl-CoA_hydra/iso"/>
</dbReference>
<comment type="caution">
    <text evidence="14">The sequence shown here is derived from an EMBL/GenBank/DDBJ whole genome shotgun (WGS) entry which is preliminary data.</text>
</comment>
<evidence type="ECO:0000313" key="14">
    <source>
        <dbReference type="EMBL" id="KAJ3225555.1"/>
    </source>
</evidence>
<dbReference type="Proteomes" id="UP001211065">
    <property type="component" value="Unassembled WGS sequence"/>
</dbReference>
<evidence type="ECO:0000313" key="15">
    <source>
        <dbReference type="Proteomes" id="UP001211065"/>
    </source>
</evidence>
<keyword evidence="3" id="KW-0963">Cytoplasm</keyword>
<dbReference type="EC" id="4.1.1.94" evidence="7"/>
<accession>A0AAD5Y2I0</accession>
<evidence type="ECO:0000256" key="5">
    <source>
        <dbReference type="ARBA" id="ARBA00036343"/>
    </source>
</evidence>
<dbReference type="InterPro" id="IPR018376">
    <property type="entry name" value="Enoyl-CoA_hyd/isom_CS"/>
</dbReference>
<dbReference type="SUPFAM" id="SSF52096">
    <property type="entry name" value="ClpP/crotonase"/>
    <property type="match status" value="1"/>
</dbReference>
<comment type="catalytic activity">
    <reaction evidence="11">
        <text>(S)-methylmalonyl-CoA + H(+) = propanoyl-CoA + CO2</text>
        <dbReference type="Rhea" id="RHEA:61340"/>
        <dbReference type="ChEBI" id="CHEBI:15378"/>
        <dbReference type="ChEBI" id="CHEBI:16526"/>
        <dbReference type="ChEBI" id="CHEBI:57327"/>
        <dbReference type="ChEBI" id="CHEBI:57392"/>
        <dbReference type="EC" id="4.1.1.94"/>
    </reaction>
    <physiologicalReaction direction="left-to-right" evidence="11">
        <dbReference type="Rhea" id="RHEA:61341"/>
    </physiologicalReaction>
</comment>
<dbReference type="CDD" id="cd06558">
    <property type="entry name" value="crotonase-like"/>
    <property type="match status" value="1"/>
</dbReference>
<evidence type="ECO:0000256" key="2">
    <source>
        <dbReference type="ARBA" id="ARBA00005254"/>
    </source>
</evidence>
<protein>
    <recommendedName>
        <fullName evidence="8">Ethylmalonyl-CoA decarboxylase</fullName>
        <ecNumber evidence="7">4.1.1.94</ecNumber>
    </recommendedName>
    <alternativeName>
        <fullName evidence="10">Enoyl-CoA hydratase domain-containing protein 1</fullName>
    </alternativeName>
    <alternativeName>
        <fullName evidence="9">Methylmalonyl-CoA decarboxylase</fullName>
    </alternativeName>
</protein>
<evidence type="ECO:0000256" key="13">
    <source>
        <dbReference type="RuleBase" id="RU003707"/>
    </source>
</evidence>
<evidence type="ECO:0000256" key="12">
    <source>
        <dbReference type="ARBA" id="ARBA00056546"/>
    </source>
</evidence>
<comment type="subcellular location">
    <subcellularLocation>
        <location evidence="1">Cytoplasm</location>
        <location evidence="1">Cytosol</location>
    </subcellularLocation>
</comment>
<dbReference type="AlphaFoldDB" id="A0AAD5Y2I0"/>
<dbReference type="PANTHER" id="PTHR11941">
    <property type="entry name" value="ENOYL-COA HYDRATASE-RELATED"/>
    <property type="match status" value="1"/>
</dbReference>
<keyword evidence="15" id="KW-1185">Reference proteome</keyword>
<name>A0AAD5Y2I0_9FUNG</name>
<dbReference type="InterPro" id="IPR029045">
    <property type="entry name" value="ClpP/crotonase-like_dom_sf"/>
</dbReference>
<dbReference type="PANTHER" id="PTHR11941:SF27">
    <property type="entry name" value="ETHYLMALONYL-COA DECARBOXYLASE"/>
    <property type="match status" value="1"/>
</dbReference>
<dbReference type="PROSITE" id="PS00166">
    <property type="entry name" value="ENOYL_COA_HYDRATASE"/>
    <property type="match status" value="1"/>
</dbReference>